<sequence length="667" mass="77392">MNELTINCSLKSPQAKKSKVVINVDNNLKQELIYKYMVGCNGIWDTLKDFTGEEKVEWIPEKDGKYILMVQAKKIDGNKSFDYISKMDYIIGKSEEKLISGIYIDNNELELGDKLHVTVETNKFPLLFRYWIRIEDEWEMIKDYSADNTLSWVVKSQGKGEILVECKNIDSQNDFDDFQSVEFQVHPLKSVVITDFRCLTSDLLEDSELIFQVNSDHDDGRTVLYKFFKIDSEGAAQCVQDYSTKRIAGYVEKKSGEYRLLCLAKDIYSMSEFDDRAVLNFKVKKYDKIYIKNFTTDMNYPQLCGVKITLKAEIIGGREVLYRYVIEGDCSEDSGYTTCDSYVWESRQPGKYKLILMVKDKSFHGNYEAIEYLDYIIDEKSREPVNIEGVILNKDKSILKGETVKAKVNASGGVDLKYGFLIRKDGIQFKNIDYSSDNLVEFIPDESGRYELETRVRDRYSDREYDCHSIISLEVLDYIPAVIDYLLYPAREHFLVGDEIVINSITQNTRNVVIKYVLNINGHKVEETDFVPQKIYAFVPKYSGTYKVDIFAKNIKSKREFDCKRKVCVEVNEALPVTNTRITCDNLKFNCSVPVTFTVHSEGGKDVVYEFYILEKGDWNLVQGYSRKNYYTFIPFNKSEYKILVLCKSQYSKAAYEDYDILSFRAE</sequence>
<organism evidence="2 3">
    <name type="scientific">Clostridium luticellarii</name>
    <dbReference type="NCBI Taxonomy" id="1691940"/>
    <lineage>
        <taxon>Bacteria</taxon>
        <taxon>Bacillati</taxon>
        <taxon>Bacillota</taxon>
        <taxon>Clostridia</taxon>
        <taxon>Eubacteriales</taxon>
        <taxon>Clostridiaceae</taxon>
        <taxon>Clostridium</taxon>
    </lineage>
</organism>
<protein>
    <submittedName>
        <fullName evidence="2">Y_Y_Y domain protein</fullName>
    </submittedName>
</protein>
<comment type="caution">
    <text evidence="2">The sequence shown here is derived from an EMBL/GenBank/DDBJ whole genome shotgun (WGS) entry which is preliminary data.</text>
</comment>
<accession>A0A2T0BSP4</accession>
<evidence type="ECO:0000259" key="1">
    <source>
        <dbReference type="Pfam" id="PF07495"/>
    </source>
</evidence>
<dbReference type="Pfam" id="PF07495">
    <property type="entry name" value="Y_Y_Y"/>
    <property type="match status" value="3"/>
</dbReference>
<proteinExistence type="predicted"/>
<reference evidence="2 3" key="1">
    <citation type="submission" date="2018-03" db="EMBL/GenBank/DDBJ databases">
        <title>Genome sequence of Clostridium luticellarii DSM 29923.</title>
        <authorList>
            <person name="Poehlein A."/>
            <person name="Daniel R."/>
        </authorList>
    </citation>
    <scope>NUCLEOTIDE SEQUENCE [LARGE SCALE GENOMIC DNA]</scope>
    <source>
        <strain evidence="2 3">DSM 29923</strain>
    </source>
</reference>
<feature type="domain" description="Two component regulator three Y" evidence="1">
    <location>
        <begin position="217"/>
        <end position="284"/>
    </location>
</feature>
<feature type="domain" description="Two component regulator three Y" evidence="1">
    <location>
        <begin position="126"/>
        <end position="186"/>
    </location>
</feature>
<name>A0A2T0BSP4_9CLOT</name>
<dbReference type="RefSeq" id="WP_106007612.1">
    <property type="nucleotide sequence ID" value="NZ_JALCPJ010000026.1"/>
</dbReference>
<evidence type="ECO:0000313" key="3">
    <source>
        <dbReference type="Proteomes" id="UP000237798"/>
    </source>
</evidence>
<evidence type="ECO:0000313" key="2">
    <source>
        <dbReference type="EMBL" id="PRR86916.1"/>
    </source>
</evidence>
<dbReference type="InterPro" id="IPR011123">
    <property type="entry name" value="Y_Y_Y"/>
</dbReference>
<keyword evidence="3" id="KW-1185">Reference proteome</keyword>
<feature type="domain" description="Two component regulator three Y" evidence="1">
    <location>
        <begin position="29"/>
        <end position="91"/>
    </location>
</feature>
<dbReference type="Proteomes" id="UP000237798">
    <property type="component" value="Unassembled WGS sequence"/>
</dbReference>
<dbReference type="EMBL" id="PVXP01000001">
    <property type="protein sequence ID" value="PRR86916.1"/>
    <property type="molecule type" value="Genomic_DNA"/>
</dbReference>
<dbReference type="AlphaFoldDB" id="A0A2T0BSP4"/>
<gene>
    <name evidence="2" type="ORF">CLLU_00970</name>
</gene>
<dbReference type="NCBIfam" id="NF010681">
    <property type="entry name" value="PRK14081.1"/>
    <property type="match status" value="1"/>
</dbReference>
<dbReference type="OrthoDB" id="1925648at2"/>